<reference evidence="2 3" key="1">
    <citation type="submission" date="2015-09" db="EMBL/GenBank/DDBJ databases">
        <authorList>
            <consortium name="Pathogen Informatics"/>
        </authorList>
    </citation>
    <scope>NUCLEOTIDE SEQUENCE [LARGE SCALE GENOMIC DNA]</scope>
    <source>
        <strain evidence="2 3">2789STDY5834889</strain>
    </source>
</reference>
<gene>
    <name evidence="2" type="ORF">ERS852502_02032</name>
</gene>
<dbReference type="OrthoDB" id="3035264at2"/>
<keyword evidence="1" id="KW-1133">Transmembrane helix</keyword>
<keyword evidence="1" id="KW-0812">Transmembrane</keyword>
<dbReference type="PROSITE" id="PS51257">
    <property type="entry name" value="PROKAR_LIPOPROTEIN"/>
    <property type="match status" value="1"/>
</dbReference>
<dbReference type="AlphaFoldDB" id="A0A175A2Q6"/>
<sequence>MESKFTYKIKKHIWICDYERLWVILSGLMVLSCYLMVRGSTGSLIWDNAVMRFLFVSDSNEDKTLYNIAISYFAAYVFYILQIYIPERSKNRKALVATALETYNFTHQVDIFFFVWHQFVDTDLSEGVIKYTKIRKIYYNEVGEKAVFTSDREDLGKTVQRAKEEYEKVVNNPNFQKCDDKIMQLFLDKDIIRVINRLYQIMLSAEIMIKTKATIMETFSNEEIKDIQSIIKNIQKLYGFSEFKGFEITQDKKLINERDKMDKQMEKLILENLEYFHNLPKEYSESLH</sequence>
<name>A0A175A2Q6_9FIRM</name>
<accession>A0A175A2Q6</accession>
<dbReference type="EMBL" id="CZBX01000009">
    <property type="protein sequence ID" value="CUQ89720.1"/>
    <property type="molecule type" value="Genomic_DNA"/>
</dbReference>
<protein>
    <submittedName>
        <fullName evidence="2">Uncharacterized protein</fullName>
    </submittedName>
</protein>
<evidence type="ECO:0000256" key="1">
    <source>
        <dbReference type="SAM" id="Phobius"/>
    </source>
</evidence>
<dbReference type="RefSeq" id="WP_055172771.1">
    <property type="nucleotide sequence ID" value="NZ_CZBX01000009.1"/>
</dbReference>
<keyword evidence="1" id="KW-0472">Membrane</keyword>
<dbReference type="Proteomes" id="UP000078383">
    <property type="component" value="Unassembled WGS sequence"/>
</dbReference>
<evidence type="ECO:0000313" key="2">
    <source>
        <dbReference type="EMBL" id="CUQ89720.1"/>
    </source>
</evidence>
<proteinExistence type="predicted"/>
<feature type="transmembrane region" description="Helical" evidence="1">
    <location>
        <begin position="21"/>
        <end position="45"/>
    </location>
</feature>
<feature type="transmembrane region" description="Helical" evidence="1">
    <location>
        <begin position="65"/>
        <end position="85"/>
    </location>
</feature>
<evidence type="ECO:0000313" key="3">
    <source>
        <dbReference type="Proteomes" id="UP000078383"/>
    </source>
</evidence>
<organism evidence="2 3">
    <name type="scientific">[Ruminococcus] torques</name>
    <dbReference type="NCBI Taxonomy" id="33039"/>
    <lineage>
        <taxon>Bacteria</taxon>
        <taxon>Bacillati</taxon>
        <taxon>Bacillota</taxon>
        <taxon>Clostridia</taxon>
        <taxon>Lachnospirales</taxon>
        <taxon>Lachnospiraceae</taxon>
        <taxon>Mediterraneibacter</taxon>
    </lineage>
</organism>